<feature type="transmembrane region" description="Helical" evidence="7">
    <location>
        <begin position="224"/>
        <end position="245"/>
    </location>
</feature>
<evidence type="ECO:0000259" key="8">
    <source>
        <dbReference type="PROSITE" id="PS50850"/>
    </source>
</evidence>
<accession>A0ABS5PJE9</accession>
<dbReference type="InterPro" id="IPR036259">
    <property type="entry name" value="MFS_trans_sf"/>
</dbReference>
<dbReference type="PRINTS" id="PR01036">
    <property type="entry name" value="TCRTETB"/>
</dbReference>
<feature type="transmembrane region" description="Helical" evidence="7">
    <location>
        <begin position="198"/>
        <end position="218"/>
    </location>
</feature>
<sequence length="475" mass="51536">MTITYTAKKRNFIFAILMISAIVGAMLQTSLSTVLPVIMSDLEITAAKAQWLTSAYSLAMGVMIPATAFLLKRFKTKNLFLVGLSLYFLGLLLCATAFSFPYLLCGRLMQALGNGIILSMTQVIILSIFPLKQRGTIMGIYGLAVGAAPVIAPTLSGMLIDYYHWHVIFWFAFAIIFIDIILAFFFMENVLENERLPFDMPSMCLSAIGFSGILLGLGNLGSHSIFSVSIAMPLVLGIASLLLFIKRQFQLDKPFLDLTTFQNREFRFAVILSIFLYAIMIAGSTLFPIYIQIIRGMSATVSGLIMMPGALAMAVISPFAGKIYDKFGIRKLALIGSAFLMFSCLGVSFVSETTPLAYLVVFYTARPVAIGCLLMPVVTWGMSTLDSEHMPHGSALITSLRTIAGAIGLAVFVALMTFATNISTGGDVTIPANVFGIDVAFASITVLAILQLLFVISFVGIEKKLPVAEEAESFV</sequence>
<proteinExistence type="predicted"/>
<dbReference type="PANTHER" id="PTHR42718">
    <property type="entry name" value="MAJOR FACILITATOR SUPERFAMILY MULTIDRUG TRANSPORTER MFSC"/>
    <property type="match status" value="1"/>
</dbReference>
<keyword evidence="10" id="KW-1185">Reference proteome</keyword>
<feature type="transmembrane region" description="Helical" evidence="7">
    <location>
        <begin position="138"/>
        <end position="160"/>
    </location>
</feature>
<dbReference type="InterPro" id="IPR004638">
    <property type="entry name" value="EmrB-like"/>
</dbReference>
<feature type="transmembrane region" description="Helical" evidence="7">
    <location>
        <begin position="439"/>
        <end position="461"/>
    </location>
</feature>
<dbReference type="PROSITE" id="PS50850">
    <property type="entry name" value="MFS"/>
    <property type="match status" value="1"/>
</dbReference>
<feature type="transmembrane region" description="Helical" evidence="7">
    <location>
        <begin position="12"/>
        <end position="31"/>
    </location>
</feature>
<feature type="transmembrane region" description="Helical" evidence="7">
    <location>
        <begin position="166"/>
        <end position="186"/>
    </location>
</feature>
<protein>
    <submittedName>
        <fullName evidence="9">DHA2 family efflux MFS transporter permease subunit</fullName>
    </submittedName>
</protein>
<evidence type="ECO:0000313" key="10">
    <source>
        <dbReference type="Proteomes" id="UP000746471"/>
    </source>
</evidence>
<dbReference type="Gene3D" id="1.20.1720.10">
    <property type="entry name" value="Multidrug resistance protein D"/>
    <property type="match status" value="1"/>
</dbReference>
<evidence type="ECO:0000256" key="3">
    <source>
        <dbReference type="ARBA" id="ARBA00022475"/>
    </source>
</evidence>
<keyword evidence="3" id="KW-1003">Cell membrane</keyword>
<name>A0ABS5PJE9_9FIRM</name>
<comment type="caution">
    <text evidence="9">The sequence shown here is derived from an EMBL/GenBank/DDBJ whole genome shotgun (WGS) entry which is preliminary data.</text>
</comment>
<comment type="subcellular location">
    <subcellularLocation>
        <location evidence="1">Cell membrane</location>
        <topology evidence="1">Multi-pass membrane protein</topology>
    </subcellularLocation>
</comment>
<dbReference type="Proteomes" id="UP000746471">
    <property type="component" value="Unassembled WGS sequence"/>
</dbReference>
<feature type="transmembrane region" description="Helical" evidence="7">
    <location>
        <begin position="356"/>
        <end position="378"/>
    </location>
</feature>
<dbReference type="InterPro" id="IPR020846">
    <property type="entry name" value="MFS_dom"/>
</dbReference>
<feature type="domain" description="Major facilitator superfamily (MFS) profile" evidence="8">
    <location>
        <begin position="13"/>
        <end position="463"/>
    </location>
</feature>
<keyword evidence="5 7" id="KW-1133">Transmembrane helix</keyword>
<evidence type="ECO:0000313" key="9">
    <source>
        <dbReference type="EMBL" id="MBS7525233.1"/>
    </source>
</evidence>
<dbReference type="NCBIfam" id="TIGR00711">
    <property type="entry name" value="efflux_EmrB"/>
    <property type="match status" value="1"/>
</dbReference>
<evidence type="ECO:0000256" key="4">
    <source>
        <dbReference type="ARBA" id="ARBA00022692"/>
    </source>
</evidence>
<evidence type="ECO:0000256" key="6">
    <source>
        <dbReference type="ARBA" id="ARBA00023136"/>
    </source>
</evidence>
<evidence type="ECO:0000256" key="1">
    <source>
        <dbReference type="ARBA" id="ARBA00004651"/>
    </source>
</evidence>
<gene>
    <name evidence="9" type="ORF">KHM83_00935</name>
</gene>
<organism evidence="9 10">
    <name type="scientific">Fusibacter paucivorans</name>
    <dbReference type="NCBI Taxonomy" id="76009"/>
    <lineage>
        <taxon>Bacteria</taxon>
        <taxon>Bacillati</taxon>
        <taxon>Bacillota</taxon>
        <taxon>Clostridia</taxon>
        <taxon>Eubacteriales</taxon>
        <taxon>Eubacteriales Family XII. Incertae Sedis</taxon>
        <taxon>Fusibacter</taxon>
    </lineage>
</organism>
<evidence type="ECO:0000256" key="7">
    <source>
        <dbReference type="SAM" id="Phobius"/>
    </source>
</evidence>
<dbReference type="InterPro" id="IPR011701">
    <property type="entry name" value="MFS"/>
</dbReference>
<dbReference type="Gene3D" id="1.20.1250.20">
    <property type="entry name" value="MFS general substrate transporter like domains"/>
    <property type="match status" value="1"/>
</dbReference>
<feature type="transmembrane region" description="Helical" evidence="7">
    <location>
        <begin position="266"/>
        <end position="291"/>
    </location>
</feature>
<keyword evidence="6 7" id="KW-0472">Membrane</keyword>
<reference evidence="9 10" key="1">
    <citation type="submission" date="2021-05" db="EMBL/GenBank/DDBJ databases">
        <title>Fusibacter ferrireducens sp. nov., an anaerobic, sulfur- and Fe-reducing bacterium isolated from the mangrove sediment.</title>
        <authorList>
            <person name="Qiu D."/>
        </authorList>
    </citation>
    <scope>NUCLEOTIDE SEQUENCE [LARGE SCALE GENOMIC DNA]</scope>
    <source>
        <strain evidence="9 10">DSM 12116</strain>
    </source>
</reference>
<feature type="transmembrane region" description="Helical" evidence="7">
    <location>
        <begin position="78"/>
        <end position="100"/>
    </location>
</feature>
<evidence type="ECO:0000256" key="5">
    <source>
        <dbReference type="ARBA" id="ARBA00022989"/>
    </source>
</evidence>
<dbReference type="RefSeq" id="WP_213235016.1">
    <property type="nucleotide sequence ID" value="NZ_JAHBCL010000001.1"/>
</dbReference>
<feature type="transmembrane region" description="Helical" evidence="7">
    <location>
        <begin position="51"/>
        <end position="71"/>
    </location>
</feature>
<feature type="transmembrane region" description="Helical" evidence="7">
    <location>
        <begin position="332"/>
        <end position="350"/>
    </location>
</feature>
<feature type="transmembrane region" description="Helical" evidence="7">
    <location>
        <begin position="297"/>
        <end position="320"/>
    </location>
</feature>
<dbReference type="PANTHER" id="PTHR42718:SF24">
    <property type="entry name" value="MAJOR FACILITATOR SUPERFAMILY (MFS) PROFILE DOMAIN-CONTAINING PROTEIN"/>
    <property type="match status" value="1"/>
</dbReference>
<evidence type="ECO:0000256" key="2">
    <source>
        <dbReference type="ARBA" id="ARBA00022448"/>
    </source>
</evidence>
<feature type="transmembrane region" description="Helical" evidence="7">
    <location>
        <begin position="112"/>
        <end position="131"/>
    </location>
</feature>
<dbReference type="EMBL" id="JAHBCL010000001">
    <property type="protein sequence ID" value="MBS7525233.1"/>
    <property type="molecule type" value="Genomic_DNA"/>
</dbReference>
<dbReference type="Pfam" id="PF07690">
    <property type="entry name" value="MFS_1"/>
    <property type="match status" value="1"/>
</dbReference>
<feature type="transmembrane region" description="Helical" evidence="7">
    <location>
        <begin position="399"/>
        <end position="419"/>
    </location>
</feature>
<keyword evidence="4 7" id="KW-0812">Transmembrane</keyword>
<keyword evidence="2" id="KW-0813">Transport</keyword>
<dbReference type="SUPFAM" id="SSF103473">
    <property type="entry name" value="MFS general substrate transporter"/>
    <property type="match status" value="1"/>
</dbReference>